<name>A0A8D4BFD3_STRFA</name>
<dbReference type="Proteomes" id="UP000002066">
    <property type="component" value="Chromosome"/>
</dbReference>
<organism evidence="1 2">
    <name type="scientific">Streptomyces pratensis (strain ATCC 33331 / IAF-45CD)</name>
    <dbReference type="NCBI Taxonomy" id="591167"/>
    <lineage>
        <taxon>Bacteria</taxon>
        <taxon>Bacillati</taxon>
        <taxon>Actinomycetota</taxon>
        <taxon>Actinomycetes</taxon>
        <taxon>Kitasatosporales</taxon>
        <taxon>Streptomycetaceae</taxon>
        <taxon>Streptomyces</taxon>
    </lineage>
</organism>
<evidence type="ECO:0000313" key="1">
    <source>
        <dbReference type="EMBL" id="ADW03909.1"/>
    </source>
</evidence>
<dbReference type="OrthoDB" id="9790745at2"/>
<dbReference type="EMBL" id="CP002475">
    <property type="protein sequence ID" value="ADW03909.1"/>
    <property type="molecule type" value="Genomic_DNA"/>
</dbReference>
<accession>A0A8D4BFD3</accession>
<proteinExistence type="predicted"/>
<dbReference type="PANTHER" id="PTHR36849:SF1">
    <property type="entry name" value="CYTOPLASMIC PROTEIN"/>
    <property type="match status" value="1"/>
</dbReference>
<dbReference type="InterPro" id="IPR052552">
    <property type="entry name" value="YeaO-like"/>
</dbReference>
<dbReference type="Pfam" id="PF22752">
    <property type="entry name" value="DUF488-N3i"/>
    <property type="match status" value="1"/>
</dbReference>
<dbReference type="PANTHER" id="PTHR36849">
    <property type="entry name" value="CYTOPLASMIC PROTEIN-RELATED"/>
    <property type="match status" value="1"/>
</dbReference>
<reference evidence="1 2" key="1">
    <citation type="submission" date="2011-01" db="EMBL/GenBank/DDBJ databases">
        <title>Complete sequence of chromosome of Streptomyces flavogriseus ATCC 33331.</title>
        <authorList>
            <consortium name="US DOE Joint Genome Institute"/>
            <person name="Lucas S."/>
            <person name="Copeland A."/>
            <person name="Lapidus A."/>
            <person name="Cheng J.-F."/>
            <person name="Goodwin L."/>
            <person name="Pitluck S."/>
            <person name="Davenport K."/>
            <person name="Detter J.C."/>
            <person name="Han C."/>
            <person name="Tapia R."/>
            <person name="Land M."/>
            <person name="Hauser L."/>
            <person name="Kyrpides N."/>
            <person name="Ivanova N."/>
            <person name="Ovchinnikova G."/>
            <person name="Pagani I."/>
            <person name="Brumm P."/>
            <person name="Mead D."/>
            <person name="Woyke T."/>
        </authorList>
    </citation>
    <scope>NUCLEOTIDE SEQUENCE [LARGE SCALE GENOMIC DNA]</scope>
    <source>
        <strain evidence="2">ATCC 33331 / IAF-45CD</strain>
    </source>
</reference>
<evidence type="ECO:0008006" key="3">
    <source>
        <dbReference type="Google" id="ProtNLM"/>
    </source>
</evidence>
<sequence length="128" mass="14461">MGSGSGIRVRRVYDPPEDDDGTRVLVDRLWPRGISKEHAAVDMWAKDVTPSKELRTWYHEDRTGGRYDDFVDRYRTELGDPAHTEAVEALLALLRRGGPVTLVTSVKDVPASHVPVLVEHLEHALDHR</sequence>
<dbReference type="AlphaFoldDB" id="A0A8D4BFD3"/>
<gene>
    <name evidence="1" type="ordered locus">Sfla_2480</name>
</gene>
<dbReference type="KEGG" id="sfa:Sfla_2480"/>
<evidence type="ECO:0000313" key="2">
    <source>
        <dbReference type="Proteomes" id="UP000002066"/>
    </source>
</evidence>
<protein>
    <recommendedName>
        <fullName evidence="3">DUF488 family protein</fullName>
    </recommendedName>
</protein>